<sequence>MDGRAVVDSADRRSVEDEAFAARFNSALLHGMARRHGDRLLVFDTAEHSPEEIAKHVLAKAGPAFTVPALRTASAEESSTMAAGRVA</sequence>
<evidence type="ECO:0000313" key="2">
    <source>
        <dbReference type="Proteomes" id="UP000317940"/>
    </source>
</evidence>
<evidence type="ECO:0008006" key="3">
    <source>
        <dbReference type="Google" id="ProtNLM"/>
    </source>
</evidence>
<organism evidence="1 2">
    <name type="scientific">Kitasatospora viridis</name>
    <dbReference type="NCBI Taxonomy" id="281105"/>
    <lineage>
        <taxon>Bacteria</taxon>
        <taxon>Bacillati</taxon>
        <taxon>Actinomycetota</taxon>
        <taxon>Actinomycetes</taxon>
        <taxon>Kitasatosporales</taxon>
        <taxon>Streptomycetaceae</taxon>
        <taxon>Kitasatospora</taxon>
    </lineage>
</organism>
<dbReference type="Proteomes" id="UP000317940">
    <property type="component" value="Unassembled WGS sequence"/>
</dbReference>
<keyword evidence="2" id="KW-1185">Reference proteome</keyword>
<evidence type="ECO:0000313" key="1">
    <source>
        <dbReference type="EMBL" id="TWG01578.1"/>
    </source>
</evidence>
<dbReference type="AlphaFoldDB" id="A0A561UQE4"/>
<proteinExistence type="predicted"/>
<name>A0A561UQE4_9ACTN</name>
<comment type="caution">
    <text evidence="1">The sequence shown here is derived from an EMBL/GenBank/DDBJ whole genome shotgun (WGS) entry which is preliminary data.</text>
</comment>
<reference evidence="1 2" key="1">
    <citation type="submission" date="2019-06" db="EMBL/GenBank/DDBJ databases">
        <title>Sequencing the genomes of 1000 actinobacteria strains.</title>
        <authorList>
            <person name="Klenk H.-P."/>
        </authorList>
    </citation>
    <scope>NUCLEOTIDE SEQUENCE [LARGE SCALE GENOMIC DNA]</scope>
    <source>
        <strain evidence="1 2">DSM 44826</strain>
    </source>
</reference>
<gene>
    <name evidence="1" type="ORF">FHX73_115479</name>
</gene>
<accession>A0A561UQE4</accession>
<protein>
    <recommendedName>
        <fullName evidence="3">Thymidylate kinase</fullName>
    </recommendedName>
</protein>
<dbReference type="EMBL" id="VIWT01000001">
    <property type="protein sequence ID" value="TWG01578.1"/>
    <property type="molecule type" value="Genomic_DNA"/>
</dbReference>